<proteinExistence type="predicted"/>
<organism evidence="1 2">
    <name type="scientific">Mycobacteroides abscessus subsp. abscessus</name>
    <dbReference type="NCBI Taxonomy" id="1185650"/>
    <lineage>
        <taxon>Bacteria</taxon>
        <taxon>Bacillati</taxon>
        <taxon>Actinomycetota</taxon>
        <taxon>Actinomycetes</taxon>
        <taxon>Mycobacteriales</taxon>
        <taxon>Mycobacteriaceae</taxon>
        <taxon>Mycobacteroides</taxon>
        <taxon>Mycobacteroides abscessus</taxon>
    </lineage>
</organism>
<accession>A0AB38D149</accession>
<dbReference type="Proteomes" id="UP000185210">
    <property type="component" value="Unassembled WGS sequence"/>
</dbReference>
<name>A0AB38D149_9MYCO</name>
<comment type="caution">
    <text evidence="1">The sequence shown here is derived from an EMBL/GenBank/DDBJ whole genome shotgun (WGS) entry which is preliminary data.</text>
</comment>
<evidence type="ECO:0000313" key="1">
    <source>
        <dbReference type="EMBL" id="SIB20181.1"/>
    </source>
</evidence>
<protein>
    <submittedName>
        <fullName evidence="1">Uncharacterized protein</fullName>
    </submittedName>
</protein>
<gene>
    <name evidence="1" type="ORF">SAMEA2070301_03216</name>
</gene>
<reference evidence="1 2" key="1">
    <citation type="submission" date="2016-11" db="EMBL/GenBank/DDBJ databases">
        <authorList>
            <consortium name="Pathogen Informatics"/>
        </authorList>
    </citation>
    <scope>NUCLEOTIDE SEQUENCE [LARGE SCALE GENOMIC DNA]</scope>
    <source>
        <strain evidence="1 2">104</strain>
    </source>
</reference>
<dbReference type="EMBL" id="FSHM01000004">
    <property type="protein sequence ID" value="SIB20181.1"/>
    <property type="molecule type" value="Genomic_DNA"/>
</dbReference>
<sequence length="40" mass="4571">MDLFIAAFVLAYPLALMGTLGVESFLRAIDIHWHISDYME</sequence>
<evidence type="ECO:0000313" key="2">
    <source>
        <dbReference type="Proteomes" id="UP000185210"/>
    </source>
</evidence>
<dbReference type="AlphaFoldDB" id="A0AB38D149"/>